<feature type="non-terminal residue" evidence="1">
    <location>
        <position position="95"/>
    </location>
</feature>
<organism evidence="1">
    <name type="scientific">marine sediment metagenome</name>
    <dbReference type="NCBI Taxonomy" id="412755"/>
    <lineage>
        <taxon>unclassified sequences</taxon>
        <taxon>metagenomes</taxon>
        <taxon>ecological metagenomes</taxon>
    </lineage>
</organism>
<dbReference type="InterPro" id="IPR056209">
    <property type="entry name" value="SU10_adaptor"/>
</dbReference>
<dbReference type="EMBL" id="LAZR01028879">
    <property type="protein sequence ID" value="KKL61241.1"/>
    <property type="molecule type" value="Genomic_DNA"/>
</dbReference>
<sequence>MTTDEIIDRVRQKTMIDSSEITDNEMILWINDAQDEMANRHNWDWLMGTENITTVAAQANYVLTADWTSISAIVEDNQRRPLVPVTVEAIWRQYG</sequence>
<proteinExistence type="predicted"/>
<comment type="caution">
    <text evidence="1">The sequence shown here is derived from an EMBL/GenBank/DDBJ whole genome shotgun (WGS) entry which is preliminary data.</text>
</comment>
<dbReference type="AlphaFoldDB" id="A0A0F9E4V8"/>
<protein>
    <submittedName>
        <fullName evidence="1">Uncharacterized protein</fullName>
    </submittedName>
</protein>
<accession>A0A0F9E4V8</accession>
<reference evidence="1" key="1">
    <citation type="journal article" date="2015" name="Nature">
        <title>Complex archaea that bridge the gap between prokaryotes and eukaryotes.</title>
        <authorList>
            <person name="Spang A."/>
            <person name="Saw J.H."/>
            <person name="Jorgensen S.L."/>
            <person name="Zaremba-Niedzwiedzka K."/>
            <person name="Martijn J."/>
            <person name="Lind A.E."/>
            <person name="van Eijk R."/>
            <person name="Schleper C."/>
            <person name="Guy L."/>
            <person name="Ettema T.J."/>
        </authorList>
    </citation>
    <scope>NUCLEOTIDE SEQUENCE</scope>
</reference>
<name>A0A0F9E4V8_9ZZZZ</name>
<evidence type="ECO:0000313" key="1">
    <source>
        <dbReference type="EMBL" id="KKL61241.1"/>
    </source>
</evidence>
<dbReference type="Pfam" id="PF24175">
    <property type="entry name" value="SU10_adaptor"/>
    <property type="match status" value="1"/>
</dbReference>
<gene>
    <name evidence="1" type="ORF">LCGC14_2197240</name>
</gene>